<dbReference type="AlphaFoldDB" id="A0A0P1ACB9"/>
<name>A0A0P1ACB9_PLAHL</name>
<protein>
    <submittedName>
        <fullName evidence="1">Uncharacterized protein</fullName>
    </submittedName>
</protein>
<accession>A0A0P1ACB9</accession>
<evidence type="ECO:0000313" key="1">
    <source>
        <dbReference type="EMBL" id="CEG38134.1"/>
    </source>
</evidence>
<dbReference type="RefSeq" id="XP_024574503.1">
    <property type="nucleotide sequence ID" value="XM_024723536.2"/>
</dbReference>
<reference evidence="2" key="1">
    <citation type="submission" date="2014-09" db="EMBL/GenBank/DDBJ databases">
        <authorList>
            <person name="Sharma Rahul"/>
            <person name="Thines Marco"/>
        </authorList>
    </citation>
    <scope>NUCLEOTIDE SEQUENCE [LARGE SCALE GENOMIC DNA]</scope>
</reference>
<keyword evidence="2" id="KW-1185">Reference proteome</keyword>
<dbReference type="EMBL" id="CCYD01000321">
    <property type="protein sequence ID" value="CEG38134.1"/>
    <property type="molecule type" value="Genomic_DNA"/>
</dbReference>
<proteinExistence type="predicted"/>
<dbReference type="Proteomes" id="UP000054928">
    <property type="component" value="Unassembled WGS sequence"/>
</dbReference>
<dbReference type="GeneID" id="36410321"/>
<organism evidence="1 2">
    <name type="scientific">Plasmopara halstedii</name>
    <name type="common">Downy mildew of sunflower</name>
    <dbReference type="NCBI Taxonomy" id="4781"/>
    <lineage>
        <taxon>Eukaryota</taxon>
        <taxon>Sar</taxon>
        <taxon>Stramenopiles</taxon>
        <taxon>Oomycota</taxon>
        <taxon>Peronosporomycetes</taxon>
        <taxon>Peronosporales</taxon>
        <taxon>Peronosporaceae</taxon>
        <taxon>Plasmopara</taxon>
    </lineage>
</organism>
<evidence type="ECO:0000313" key="2">
    <source>
        <dbReference type="Proteomes" id="UP000054928"/>
    </source>
</evidence>
<sequence>MHSYTPIRFWQESAVVYSILKSVKTPFVFYIAATSTSFHSQKLTVAISCLESTQSEYSIKEQHYQRMRQTNKKSILAIQF</sequence>